<dbReference type="eggNOG" id="KOG3561">
    <property type="taxonomic scope" value="Eukaryota"/>
</dbReference>
<evidence type="ECO:0000256" key="1">
    <source>
        <dbReference type="SAM" id="MobiDB-lite"/>
    </source>
</evidence>
<dbReference type="InterPro" id="IPR035965">
    <property type="entry name" value="PAS-like_dom_sf"/>
</dbReference>
<protein>
    <recommendedName>
        <fullName evidence="6">PAS domain-containing protein</fullName>
    </recommendedName>
</protein>
<dbReference type="PROSITE" id="PS50112">
    <property type="entry name" value="PAS"/>
    <property type="match status" value="2"/>
</dbReference>
<feature type="compositionally biased region" description="Low complexity" evidence="1">
    <location>
        <begin position="745"/>
        <end position="756"/>
    </location>
</feature>
<dbReference type="AlphaFoldDB" id="A0A1X7UUY1"/>
<feature type="compositionally biased region" description="Basic and acidic residues" evidence="1">
    <location>
        <begin position="467"/>
        <end position="482"/>
    </location>
</feature>
<feature type="compositionally biased region" description="Low complexity" evidence="1">
    <location>
        <begin position="602"/>
        <end position="611"/>
    </location>
</feature>
<dbReference type="InterPro" id="IPR011598">
    <property type="entry name" value="bHLH_dom"/>
</dbReference>
<dbReference type="SUPFAM" id="SSF47459">
    <property type="entry name" value="HLH, helix-loop-helix DNA-binding domain"/>
    <property type="match status" value="1"/>
</dbReference>
<feature type="domain" description="BHLH" evidence="3">
    <location>
        <begin position="21"/>
        <end position="76"/>
    </location>
</feature>
<feature type="domain" description="PAS" evidence="2">
    <location>
        <begin position="286"/>
        <end position="338"/>
    </location>
</feature>
<dbReference type="PANTHER" id="PTHR23042">
    <property type="entry name" value="CIRCADIAN PROTEIN CLOCK/ARNT/BMAL/PAS"/>
    <property type="match status" value="1"/>
</dbReference>
<feature type="region of interest" description="Disordered" evidence="1">
    <location>
        <begin position="579"/>
        <end position="611"/>
    </location>
</feature>
<dbReference type="OrthoDB" id="411251at2759"/>
<dbReference type="EnsemblMetazoa" id="XM_003386608.3">
    <property type="protein sequence ID" value="XP_003386656.1"/>
    <property type="gene ID" value="LOC100635945"/>
</dbReference>
<feature type="compositionally biased region" description="Pro residues" evidence="1">
    <location>
        <begin position="436"/>
        <end position="453"/>
    </location>
</feature>
<dbReference type="STRING" id="400682.A0A1X7UUY1"/>
<dbReference type="GO" id="GO:0046983">
    <property type="term" value="F:protein dimerization activity"/>
    <property type="evidence" value="ECO:0007669"/>
    <property type="project" value="InterPro"/>
</dbReference>
<dbReference type="PROSITE" id="PS50888">
    <property type="entry name" value="BHLH"/>
    <property type="match status" value="1"/>
</dbReference>
<sequence length="783" mass="87349">MASSPVSVGEDDEPLIGGARKRGKVRKESEHKRRLMMNQYFDELVILLSMVTETVSSRKMDKVTTLHEAVSLFKLYYDLDQSQGPTSKANEQLHQTYRPEYLQFGDAASFILDSLGAFLMVLSETGRILYSTDLITSLTGYLPCRVVGQTIYDCLHTDDHFIIKDLYRVSGEEGVAWNRKDSPIICYPPKSLRCRFKIFSNDNSMSGSSRSFSCLSYLRQWKEVPADNTRSPMGDSCSSRDDTGLMTPDTPVCCLLLIAKLDENLSIVDEPFISNGSIEFSFDIRVSREGKILDMSKQASLILGYTSNELVGSLFFDYVDPFHLEKVSESILEFLKKGLGVSQPYRLISKSLRSVWVVSKGFLSYNPWNHKPDHILLQCKVLGCDEILPESRFSHDSRYLPDLKGNEFYRPGPVTPAQPVPEPRPVRRQQQQQPPVALPPKPPPSLPPLPPVSLAPVQPLTSPANQQRHEERRGGGERERSLLDEVKRELERKNQELFEMQQKVLAQQQLIEQERHQFYQVTNQVMNFIGSQQQNIGTNTDPLSGMDIHPSMAMMIRNSSVQTPPPPLGQGKTPNFQLSLQQQQQQSFNSSLSMPTPTTPNSAASEGGMMSSGQLTNQMMGGIPPPGHMSTSTSHMTQMTNQMSPMMPPPLPPSTHMASGGYPNKDMSYNNHMTSGQPPAQMDIPFPGMLNQTSSASSLYASRETSAAYPPNQESIPPNDNYLPSYLPSSLCEMTDPISAPPPSFSFASTTPPSSSLSNPADQQQRLLLDHLQQLYRSYNGTS</sequence>
<dbReference type="SMART" id="SM00091">
    <property type="entry name" value="PAS"/>
    <property type="match status" value="2"/>
</dbReference>
<dbReference type="EnsemblMetazoa" id="Aqu2.1.31785_001">
    <property type="protein sequence ID" value="Aqu2.1.31785_001"/>
    <property type="gene ID" value="Aqu2.1.31785"/>
</dbReference>
<gene>
    <name evidence="4" type="primary">100635945</name>
</gene>
<keyword evidence="5" id="KW-1185">Reference proteome</keyword>
<feature type="domain" description="PAS" evidence="2">
    <location>
        <begin position="111"/>
        <end position="174"/>
    </location>
</feature>
<dbReference type="GO" id="GO:0006355">
    <property type="term" value="P:regulation of DNA-templated transcription"/>
    <property type="evidence" value="ECO:0007669"/>
    <property type="project" value="InterPro"/>
</dbReference>
<dbReference type="InterPro" id="IPR013767">
    <property type="entry name" value="PAS_fold"/>
</dbReference>
<accession>A0A1X7UUY1</accession>
<reference evidence="4" key="2">
    <citation type="submission" date="2017-05" db="UniProtKB">
        <authorList>
            <consortium name="EnsemblMetazoa"/>
        </authorList>
    </citation>
    <scope>IDENTIFICATION</scope>
</reference>
<feature type="region of interest" description="Disordered" evidence="1">
    <location>
        <begin position="404"/>
        <end position="482"/>
    </location>
</feature>
<name>A0A1X7UUY1_AMPQE</name>
<dbReference type="InParanoid" id="A0A1X7UUY1"/>
<feature type="region of interest" description="Disordered" evidence="1">
    <location>
        <begin position="1"/>
        <end position="29"/>
    </location>
</feature>
<dbReference type="InterPro" id="IPR050933">
    <property type="entry name" value="Circadian_TF"/>
</dbReference>
<evidence type="ECO:0000259" key="2">
    <source>
        <dbReference type="PROSITE" id="PS50112"/>
    </source>
</evidence>
<dbReference type="Pfam" id="PF00010">
    <property type="entry name" value="HLH"/>
    <property type="match status" value="1"/>
</dbReference>
<dbReference type="InterPro" id="IPR036638">
    <property type="entry name" value="HLH_DNA-bd_sf"/>
</dbReference>
<dbReference type="Gene3D" id="3.30.450.20">
    <property type="entry name" value="PAS domain"/>
    <property type="match status" value="2"/>
</dbReference>
<feature type="compositionally biased region" description="Pro residues" evidence="1">
    <location>
        <begin position="413"/>
        <end position="423"/>
    </location>
</feature>
<evidence type="ECO:0000313" key="5">
    <source>
        <dbReference type="Proteomes" id="UP000007879"/>
    </source>
</evidence>
<dbReference type="Pfam" id="PF00989">
    <property type="entry name" value="PAS"/>
    <property type="match status" value="1"/>
</dbReference>
<dbReference type="SUPFAM" id="SSF55785">
    <property type="entry name" value="PYP-like sensor domain (PAS domain)"/>
    <property type="match status" value="2"/>
</dbReference>
<evidence type="ECO:0000313" key="4">
    <source>
        <dbReference type="EnsemblMetazoa" id="Aqu2.1.31785_001"/>
    </source>
</evidence>
<dbReference type="Gene3D" id="4.10.280.10">
    <property type="entry name" value="Helix-loop-helix DNA-binding domain"/>
    <property type="match status" value="1"/>
</dbReference>
<proteinExistence type="predicted"/>
<feature type="region of interest" description="Disordered" evidence="1">
    <location>
        <begin position="695"/>
        <end position="766"/>
    </location>
</feature>
<evidence type="ECO:0008006" key="6">
    <source>
        <dbReference type="Google" id="ProtNLM"/>
    </source>
</evidence>
<dbReference type="InterPro" id="IPR000014">
    <property type="entry name" value="PAS"/>
</dbReference>
<dbReference type="Pfam" id="PF14598">
    <property type="entry name" value="PAS_11"/>
    <property type="match status" value="1"/>
</dbReference>
<organism evidence="4">
    <name type="scientific">Amphimedon queenslandica</name>
    <name type="common">Sponge</name>
    <dbReference type="NCBI Taxonomy" id="400682"/>
    <lineage>
        <taxon>Eukaryota</taxon>
        <taxon>Metazoa</taxon>
        <taxon>Porifera</taxon>
        <taxon>Demospongiae</taxon>
        <taxon>Heteroscleromorpha</taxon>
        <taxon>Haplosclerida</taxon>
        <taxon>Niphatidae</taxon>
        <taxon>Amphimedon</taxon>
    </lineage>
</organism>
<dbReference type="OMA" id="TSPLHER"/>
<dbReference type="Proteomes" id="UP000007879">
    <property type="component" value="Unassembled WGS sequence"/>
</dbReference>
<feature type="compositionally biased region" description="Polar residues" evidence="1">
    <location>
        <begin position="695"/>
        <end position="705"/>
    </location>
</feature>
<feature type="compositionally biased region" description="Low complexity" evidence="1">
    <location>
        <begin position="579"/>
        <end position="593"/>
    </location>
</feature>
<dbReference type="CDD" id="cd00130">
    <property type="entry name" value="PAS"/>
    <property type="match status" value="2"/>
</dbReference>
<evidence type="ECO:0000259" key="3">
    <source>
        <dbReference type="PROSITE" id="PS50888"/>
    </source>
</evidence>
<dbReference type="KEGG" id="aqu:100635945"/>
<reference evidence="5" key="1">
    <citation type="journal article" date="2010" name="Nature">
        <title>The Amphimedon queenslandica genome and the evolution of animal complexity.</title>
        <authorList>
            <person name="Srivastava M."/>
            <person name="Simakov O."/>
            <person name="Chapman J."/>
            <person name="Fahey B."/>
            <person name="Gauthier M.E."/>
            <person name="Mitros T."/>
            <person name="Richards G.S."/>
            <person name="Conaco C."/>
            <person name="Dacre M."/>
            <person name="Hellsten U."/>
            <person name="Larroux C."/>
            <person name="Putnam N.H."/>
            <person name="Stanke M."/>
            <person name="Adamska M."/>
            <person name="Darling A."/>
            <person name="Degnan S.M."/>
            <person name="Oakley T.H."/>
            <person name="Plachetzki D.C."/>
            <person name="Zhai Y."/>
            <person name="Adamski M."/>
            <person name="Calcino A."/>
            <person name="Cummins S.F."/>
            <person name="Goodstein D.M."/>
            <person name="Harris C."/>
            <person name="Jackson D.J."/>
            <person name="Leys S.P."/>
            <person name="Shu S."/>
            <person name="Woodcroft B.J."/>
            <person name="Vervoort M."/>
            <person name="Kosik K.S."/>
            <person name="Manning G."/>
            <person name="Degnan B.M."/>
            <person name="Rokhsar D.S."/>
        </authorList>
    </citation>
    <scope>NUCLEOTIDE SEQUENCE [LARGE SCALE GENOMIC DNA]</scope>
</reference>